<reference evidence="1 2" key="1">
    <citation type="submission" date="2018-11" db="EMBL/GenBank/DDBJ databases">
        <authorList>
            <person name="Mardanov A.V."/>
            <person name="Ravin N.V."/>
            <person name="Dedysh S.N."/>
        </authorList>
    </citation>
    <scope>NUCLEOTIDE SEQUENCE [LARGE SCALE GENOMIC DNA]</scope>
    <source>
        <strain evidence="1 2">AF10</strain>
    </source>
</reference>
<dbReference type="GO" id="GO:0003824">
    <property type="term" value="F:catalytic activity"/>
    <property type="evidence" value="ECO:0007669"/>
    <property type="project" value="InterPro"/>
</dbReference>
<proteinExistence type="predicted"/>
<evidence type="ECO:0000313" key="2">
    <source>
        <dbReference type="Proteomes" id="UP000289437"/>
    </source>
</evidence>
<sequence>MVHLVQITDGSSRRVAVVEEPSLRCLVGVASVYELAMRCLGEGASLSGMALSLAQGEVLSYDEVYAGVLAWRLLAPIDVPGEPSRVLVAGTGLTHLGSARERQAMHRADKAHEAEVTTDSMRMFQWGVEAGRPAKGSIGIAPEWFYKGDGSVLRAPFEALEIPGHAEDGGEEAELAGVYVIGEDGSPHRIGFAAGNEFSDHKFEKKNYLNLAGSKLRQCSLGPELVVGMEFDDVKGEVRIERKGETVWSKRIASGEANMCHSLANLEHHHFKFDGHRQPGGVHVHFFGADTLSFSDGVALVDGDWAEVRFEGFGRALRNPIREVDTMTVPVTVAVFE</sequence>
<organism evidence="1 2">
    <name type="scientific">Granulicella sibirica</name>
    <dbReference type="NCBI Taxonomy" id="2479048"/>
    <lineage>
        <taxon>Bacteria</taxon>
        <taxon>Pseudomonadati</taxon>
        <taxon>Acidobacteriota</taxon>
        <taxon>Terriglobia</taxon>
        <taxon>Terriglobales</taxon>
        <taxon>Acidobacteriaceae</taxon>
        <taxon>Granulicella</taxon>
    </lineage>
</organism>
<comment type="caution">
    <text evidence="1">The sequence shown here is derived from an EMBL/GenBank/DDBJ whole genome shotgun (WGS) entry which is preliminary data.</text>
</comment>
<dbReference type="AlphaFoldDB" id="A0A4Q0SZ15"/>
<dbReference type="SUPFAM" id="SSF56529">
    <property type="entry name" value="FAH"/>
    <property type="match status" value="1"/>
</dbReference>
<dbReference type="NCBIfam" id="NF040903">
    <property type="entry name" value="GguC"/>
    <property type="match status" value="1"/>
</dbReference>
<reference evidence="2" key="2">
    <citation type="submission" date="2019-02" db="EMBL/GenBank/DDBJ databases">
        <title>Granulicella sibirica sp. nov., a psychrotolerant acidobacterium isolated from an organic soil layer in forested tundra, West Siberia.</title>
        <authorList>
            <person name="Oshkin I.Y."/>
            <person name="Kulichevskaya I.S."/>
            <person name="Rijpstra W.I.C."/>
            <person name="Sinninghe Damste J.S."/>
            <person name="Rakitin A.L."/>
            <person name="Ravin N.V."/>
            <person name="Dedysh S.N."/>
        </authorList>
    </citation>
    <scope>NUCLEOTIDE SEQUENCE [LARGE SCALE GENOMIC DNA]</scope>
    <source>
        <strain evidence="2">AF10</strain>
    </source>
</reference>
<dbReference type="OrthoDB" id="108649at2"/>
<dbReference type="InterPro" id="IPR036663">
    <property type="entry name" value="Fumarylacetoacetase_C_sf"/>
</dbReference>
<protein>
    <submittedName>
        <fullName evidence="1">Transporter</fullName>
    </submittedName>
</protein>
<keyword evidence="2" id="KW-1185">Reference proteome</keyword>
<dbReference type="RefSeq" id="WP_128914516.1">
    <property type="nucleotide sequence ID" value="NZ_RDSM01000003.1"/>
</dbReference>
<dbReference type="InterPro" id="IPR009645">
    <property type="entry name" value="GguC"/>
</dbReference>
<evidence type="ECO:0000313" key="1">
    <source>
        <dbReference type="EMBL" id="RXH54779.1"/>
    </source>
</evidence>
<dbReference type="Proteomes" id="UP000289437">
    <property type="component" value="Unassembled WGS sequence"/>
</dbReference>
<dbReference type="EMBL" id="RDSM01000003">
    <property type="protein sequence ID" value="RXH54779.1"/>
    <property type="molecule type" value="Genomic_DNA"/>
</dbReference>
<gene>
    <name evidence="1" type="ORF">GRAN_3883</name>
</gene>
<dbReference type="Gene3D" id="3.90.850.10">
    <property type="entry name" value="Fumarylacetoacetase-like, C-terminal domain"/>
    <property type="match status" value="1"/>
</dbReference>
<dbReference type="PIRSF" id="PIRSF033905">
    <property type="entry name" value="UCP033905"/>
    <property type="match status" value="1"/>
</dbReference>
<accession>A0A4Q0SZ15</accession>
<name>A0A4Q0SZ15_9BACT</name>